<proteinExistence type="predicted"/>
<organism evidence="1 3">
    <name type="scientific">Testudinibacter aquarius</name>
    <dbReference type="NCBI Taxonomy" id="1524974"/>
    <lineage>
        <taxon>Bacteria</taxon>
        <taxon>Pseudomonadati</taxon>
        <taxon>Pseudomonadota</taxon>
        <taxon>Gammaproteobacteria</taxon>
        <taxon>Pasteurellales</taxon>
        <taxon>Pasteurellaceae</taxon>
        <taxon>Testudinibacter</taxon>
    </lineage>
</organism>
<sequence length="82" mass="9493">MTISAKNVRFDEHTMWVELNDARTIGVPLAWFPKLLQASQEELSCYELSRRGIHWERLNEDISVEGLLAGRGDLTYKYNHTA</sequence>
<evidence type="ECO:0000313" key="1">
    <source>
        <dbReference type="EMBL" id="TCV88723.1"/>
    </source>
</evidence>
<name>A0A4R3YE21_9PAST</name>
<gene>
    <name evidence="1" type="ORF">EDC16_10376</name>
    <name evidence="2" type="ORF">FHQ21_11830</name>
</gene>
<dbReference type="EMBL" id="VDGV01000146">
    <property type="protein sequence ID" value="TNG87723.1"/>
    <property type="molecule type" value="Genomic_DNA"/>
</dbReference>
<dbReference type="Pfam" id="PF10387">
    <property type="entry name" value="DUF2442"/>
    <property type="match status" value="1"/>
</dbReference>
<comment type="caution">
    <text evidence="1">The sequence shown here is derived from an EMBL/GenBank/DDBJ whole genome shotgun (WGS) entry which is preliminary data.</text>
</comment>
<dbReference type="Proteomes" id="UP000294619">
    <property type="component" value="Unassembled WGS sequence"/>
</dbReference>
<dbReference type="Proteomes" id="UP000305526">
    <property type="component" value="Unassembled WGS sequence"/>
</dbReference>
<keyword evidence="4" id="KW-1185">Reference proteome</keyword>
<dbReference type="EMBL" id="SMCP01000003">
    <property type="protein sequence ID" value="TCV88723.1"/>
    <property type="molecule type" value="Genomic_DNA"/>
</dbReference>
<evidence type="ECO:0000313" key="2">
    <source>
        <dbReference type="EMBL" id="TNG87723.1"/>
    </source>
</evidence>
<accession>A0A4R3YE21</accession>
<reference evidence="1 3" key="1">
    <citation type="submission" date="2019-03" db="EMBL/GenBank/DDBJ databases">
        <title>Genomic Encyclopedia of Type Strains, Phase IV (KMG-IV): sequencing the most valuable type-strain genomes for metagenomic binning, comparative biology and taxonomic classification.</title>
        <authorList>
            <person name="Goeker M."/>
        </authorList>
    </citation>
    <scope>NUCLEOTIDE SEQUENCE [LARGE SCALE GENOMIC DNA]</scope>
    <source>
        <strain evidence="1 3">DSM 28140</strain>
    </source>
</reference>
<dbReference type="RefSeq" id="WP_132965594.1">
    <property type="nucleotide sequence ID" value="NZ_LEKL01000078.1"/>
</dbReference>
<dbReference type="Gene3D" id="3.30.2020.40">
    <property type="entry name" value="Uncharacterised protein PF10387, DUF2442"/>
    <property type="match status" value="1"/>
</dbReference>
<evidence type="ECO:0000313" key="4">
    <source>
        <dbReference type="Proteomes" id="UP000305526"/>
    </source>
</evidence>
<protein>
    <submittedName>
        <fullName evidence="2">DUF2442 domain-containing protein</fullName>
    </submittedName>
    <submittedName>
        <fullName evidence="1">Uncharacterized protein DUF2442</fullName>
    </submittedName>
</protein>
<reference evidence="2 4" key="2">
    <citation type="submission" date="2019-05" db="EMBL/GenBank/DDBJ databases">
        <title>Pasteurellaceae isolates from reptiles.</title>
        <authorList>
            <person name="Bojesen A.M."/>
            <person name="Lund E."/>
        </authorList>
    </citation>
    <scope>NUCLEOTIDE SEQUENCE [LARGE SCALE GENOMIC DNA]</scope>
    <source>
        <strain evidence="2 4">ELNT2x</strain>
    </source>
</reference>
<dbReference type="InterPro" id="IPR018841">
    <property type="entry name" value="DUF2442"/>
</dbReference>
<evidence type="ECO:0000313" key="3">
    <source>
        <dbReference type="Proteomes" id="UP000294619"/>
    </source>
</evidence>
<dbReference type="AlphaFoldDB" id="A0A4R3YE21"/>